<feature type="signal peptide" evidence="2">
    <location>
        <begin position="1"/>
        <end position="20"/>
    </location>
</feature>
<feature type="chain" id="PRO_5044025389" evidence="2">
    <location>
        <begin position="21"/>
        <end position="857"/>
    </location>
</feature>
<feature type="transmembrane region" description="Helical" evidence="1">
    <location>
        <begin position="441"/>
        <end position="463"/>
    </location>
</feature>
<feature type="transmembrane region" description="Helical" evidence="1">
    <location>
        <begin position="526"/>
        <end position="550"/>
    </location>
</feature>
<feature type="transmembrane region" description="Helical" evidence="1">
    <location>
        <begin position="337"/>
        <end position="356"/>
    </location>
</feature>
<keyword evidence="1" id="KW-0812">Transmembrane</keyword>
<evidence type="ECO:0000256" key="1">
    <source>
        <dbReference type="SAM" id="Phobius"/>
    </source>
</evidence>
<keyword evidence="4" id="KW-1185">Reference proteome</keyword>
<feature type="transmembrane region" description="Helical" evidence="1">
    <location>
        <begin position="571"/>
        <end position="593"/>
    </location>
</feature>
<accession>A0AAW2YT94</accession>
<dbReference type="Proteomes" id="UP001431209">
    <property type="component" value="Unassembled WGS sequence"/>
</dbReference>
<feature type="transmembrane region" description="Helical" evidence="1">
    <location>
        <begin position="725"/>
        <end position="747"/>
    </location>
</feature>
<proteinExistence type="predicted"/>
<feature type="transmembrane region" description="Helical" evidence="1">
    <location>
        <begin position="400"/>
        <end position="421"/>
    </location>
</feature>
<keyword evidence="1" id="KW-1133">Transmembrane helix</keyword>
<dbReference type="AlphaFoldDB" id="A0AAW2YT94"/>
<evidence type="ECO:0000313" key="3">
    <source>
        <dbReference type="EMBL" id="KAL0480632.1"/>
    </source>
</evidence>
<evidence type="ECO:0000313" key="4">
    <source>
        <dbReference type="Proteomes" id="UP001431209"/>
    </source>
</evidence>
<evidence type="ECO:0000256" key="2">
    <source>
        <dbReference type="SAM" id="SignalP"/>
    </source>
</evidence>
<reference evidence="3 4" key="1">
    <citation type="submission" date="2024-03" db="EMBL/GenBank/DDBJ databases">
        <title>The Acrasis kona genome and developmental transcriptomes reveal deep origins of eukaryotic multicellular pathways.</title>
        <authorList>
            <person name="Sheikh S."/>
            <person name="Fu C.-J."/>
            <person name="Brown M.W."/>
            <person name="Baldauf S.L."/>
        </authorList>
    </citation>
    <scope>NUCLEOTIDE SEQUENCE [LARGE SCALE GENOMIC DNA]</scope>
    <source>
        <strain evidence="3 4">ATCC MYA-3509</strain>
    </source>
</reference>
<keyword evidence="1" id="KW-0472">Membrane</keyword>
<protein>
    <submittedName>
        <fullName evidence="3">Uncharacterized protein</fullName>
    </submittedName>
</protein>
<gene>
    <name evidence="3" type="ORF">AKO1_006889</name>
</gene>
<name>A0AAW2YT94_9EUKA</name>
<feature type="transmembrane region" description="Helical" evidence="1">
    <location>
        <begin position="484"/>
        <end position="506"/>
    </location>
</feature>
<organism evidence="3 4">
    <name type="scientific">Acrasis kona</name>
    <dbReference type="NCBI Taxonomy" id="1008807"/>
    <lineage>
        <taxon>Eukaryota</taxon>
        <taxon>Discoba</taxon>
        <taxon>Heterolobosea</taxon>
        <taxon>Tetramitia</taxon>
        <taxon>Eutetramitia</taxon>
        <taxon>Acrasidae</taxon>
        <taxon>Acrasis</taxon>
    </lineage>
</organism>
<comment type="caution">
    <text evidence="3">The sequence shown here is derived from an EMBL/GenBank/DDBJ whole genome shotgun (WGS) entry which is preliminary data.</text>
</comment>
<feature type="transmembrane region" description="Helical" evidence="1">
    <location>
        <begin position="696"/>
        <end position="719"/>
    </location>
</feature>
<keyword evidence="2" id="KW-0732">Signal</keyword>
<dbReference type="EMBL" id="JAOPGA020000678">
    <property type="protein sequence ID" value="KAL0480632.1"/>
    <property type="molecule type" value="Genomic_DNA"/>
</dbReference>
<sequence length="857" mass="97689">MRRIFVLIFIVLCMLCLSYGFRIRKRNKNKVAKDEAAVLKKAQITKQKHLKKLIDTHLVGYKPMPVGYLRQTHAMKPYASSLFFVPVLSGQSVTVSFEVMLDNPFNYTVIAKEDKAPTDKVNDYKNNTKIIIPSKLNDRSVYFVIKNTGNSINNISVQASPNINIFTPQTMQQVYNKTLAAKSLLMSVFQVNFESGLNHEEMGIAGFMNKFDDLFVSAFDTALFLRPYMRYYTFFTVSESGMKFQDLNITQEAQPYVLDMIKGLNETTVSPFGDLFLRELNVSRINFTRSSRSGKFRLCAQDYNAENLLYTGFSCYNLHNGNIRGVTVPGLMIFSDIAYYLFQFAATFAIVSYVSFTVNMIRKGKTFVYVTDSIRNPPFWQCACSIIPVKYMANFRIWECLLLLVVHLVISGFSILSELIPNDWPSSDDDNDIPEYASQRRGYIAVMCVTVAINTVFLLVKIFKNYKHHRMIRLHAHSERKYDIAIRVVLATIVSLIFLPILSVFVMELLPNTYEGSIGGQYRLALWWLFAIGFSIGNIVYLSTMEVWVVRNSLSERFVIAHIFLDYMAEAAFYVFQTLNAFAATFIITRFIQSSIMNVLMNLSVAPKYGYALSIIITLYKFYGDVKAPYGKLKALICKNRKPAHFKDILADRDELQAMEADQILKSVQLRKDPSYPIPMTWHVFFRIAKLMRISMFTTTTIVNCAVLLFVLCMVFTAIQTFEASFLGSVGNAGMIAVVAGSIMPLIPQILDTAAATENNVSSPVFEARLESALKLLESKEEARNVTQFKVEIPNKLLPFKYAVVSAFLEDKNERIDPIFDYNRETFLPIPLKDANTKEQNEQEITDNDAQSLLFKI</sequence>